<reference evidence="3" key="1">
    <citation type="journal article" date="2019" name="Int. J. Syst. Evol. Microbiol.">
        <title>The Global Catalogue of Microorganisms (GCM) 10K type strain sequencing project: providing services to taxonomists for standard genome sequencing and annotation.</title>
        <authorList>
            <consortium name="The Broad Institute Genomics Platform"/>
            <consortium name="The Broad Institute Genome Sequencing Center for Infectious Disease"/>
            <person name="Wu L."/>
            <person name="Ma J."/>
        </authorList>
    </citation>
    <scope>NUCLEOTIDE SEQUENCE [LARGE SCALE GENOMIC DNA]</scope>
    <source>
        <strain evidence="3">CGMCC 4.7242</strain>
    </source>
</reference>
<keyword evidence="3" id="KW-1185">Reference proteome</keyword>
<dbReference type="EMBL" id="JBHUGH010000033">
    <property type="protein sequence ID" value="MFD1914088.1"/>
    <property type="molecule type" value="Genomic_DNA"/>
</dbReference>
<feature type="transmembrane region" description="Helical" evidence="1">
    <location>
        <begin position="78"/>
        <end position="96"/>
    </location>
</feature>
<accession>A0ABW4SAI3</accession>
<feature type="transmembrane region" description="Helical" evidence="1">
    <location>
        <begin position="6"/>
        <end position="27"/>
    </location>
</feature>
<dbReference type="Pfam" id="PF20398">
    <property type="entry name" value="DUF6691"/>
    <property type="match status" value="1"/>
</dbReference>
<proteinExistence type="predicted"/>
<protein>
    <submittedName>
        <fullName evidence="2">DUF6691 family protein</fullName>
    </submittedName>
</protein>
<dbReference type="Proteomes" id="UP001597353">
    <property type="component" value="Unassembled WGS sequence"/>
</dbReference>
<organism evidence="2 3">
    <name type="scientific">Halodurantibacterium flavum</name>
    <dbReference type="NCBI Taxonomy" id="1382802"/>
    <lineage>
        <taxon>Bacteria</taxon>
        <taxon>Pseudomonadati</taxon>
        <taxon>Pseudomonadota</taxon>
        <taxon>Alphaproteobacteria</taxon>
        <taxon>Rhodobacterales</taxon>
        <taxon>Paracoccaceae</taxon>
        <taxon>Halodurantibacterium</taxon>
    </lineage>
</organism>
<sequence length="102" mass="11060">MAGGEPSLAFVMIRASVTAFAGYRRVWRRDRPILMDIFDLISARRIDASLLGGVALFGIGWGIGAFCPGPTWSALADGAPRTLVFVPAMLSGPWIARRARRI</sequence>
<keyword evidence="1" id="KW-0472">Membrane</keyword>
<evidence type="ECO:0000313" key="2">
    <source>
        <dbReference type="EMBL" id="MFD1914088.1"/>
    </source>
</evidence>
<evidence type="ECO:0000256" key="1">
    <source>
        <dbReference type="SAM" id="Phobius"/>
    </source>
</evidence>
<name>A0ABW4SAI3_9RHOB</name>
<gene>
    <name evidence="2" type="ORF">ACFSGJ_17945</name>
</gene>
<keyword evidence="1" id="KW-0812">Transmembrane</keyword>
<dbReference type="RefSeq" id="WP_390265077.1">
    <property type="nucleotide sequence ID" value="NZ_JBHUGH010000033.1"/>
</dbReference>
<evidence type="ECO:0000313" key="3">
    <source>
        <dbReference type="Proteomes" id="UP001597353"/>
    </source>
</evidence>
<feature type="transmembrane region" description="Helical" evidence="1">
    <location>
        <begin position="48"/>
        <end position="66"/>
    </location>
</feature>
<dbReference type="InterPro" id="IPR046513">
    <property type="entry name" value="DUF6691"/>
</dbReference>
<comment type="caution">
    <text evidence="2">The sequence shown here is derived from an EMBL/GenBank/DDBJ whole genome shotgun (WGS) entry which is preliminary data.</text>
</comment>
<keyword evidence="1" id="KW-1133">Transmembrane helix</keyword>